<comment type="caution">
    <text evidence="1">The sequence shown here is derived from an EMBL/GenBank/DDBJ whole genome shotgun (WGS) entry which is preliminary data.</text>
</comment>
<dbReference type="AlphaFoldDB" id="A0A1G2EP92"/>
<organism evidence="1 2">
    <name type="scientific">Candidatus Nealsonbacteria bacterium RIFOXYB1_FULL_40_15</name>
    <dbReference type="NCBI Taxonomy" id="1801677"/>
    <lineage>
        <taxon>Bacteria</taxon>
        <taxon>Candidatus Nealsoniibacteriota</taxon>
    </lineage>
</organism>
<dbReference type="STRING" id="1801677.A2365_01845"/>
<evidence type="ECO:0008006" key="3">
    <source>
        <dbReference type="Google" id="ProtNLM"/>
    </source>
</evidence>
<evidence type="ECO:0000313" key="1">
    <source>
        <dbReference type="EMBL" id="OGZ27589.1"/>
    </source>
</evidence>
<reference evidence="1 2" key="1">
    <citation type="journal article" date="2016" name="Nat. Commun.">
        <title>Thousands of microbial genomes shed light on interconnected biogeochemical processes in an aquifer system.</title>
        <authorList>
            <person name="Anantharaman K."/>
            <person name="Brown C.T."/>
            <person name="Hug L.A."/>
            <person name="Sharon I."/>
            <person name="Castelle C.J."/>
            <person name="Probst A.J."/>
            <person name="Thomas B.C."/>
            <person name="Singh A."/>
            <person name="Wilkins M.J."/>
            <person name="Karaoz U."/>
            <person name="Brodie E.L."/>
            <person name="Williams K.H."/>
            <person name="Hubbard S.S."/>
            <person name="Banfield J.F."/>
        </authorList>
    </citation>
    <scope>NUCLEOTIDE SEQUENCE [LARGE SCALE GENOMIC DNA]</scope>
</reference>
<accession>A0A1G2EP92</accession>
<dbReference type="Proteomes" id="UP000177740">
    <property type="component" value="Unassembled WGS sequence"/>
</dbReference>
<gene>
    <name evidence="1" type="ORF">A2365_01845</name>
</gene>
<proteinExistence type="predicted"/>
<dbReference type="EMBL" id="MHMM01000005">
    <property type="protein sequence ID" value="OGZ27589.1"/>
    <property type="molecule type" value="Genomic_DNA"/>
</dbReference>
<sequence>MKGRKKQIIISMSKKLIFASAGVMAVFLFAGIAAAQSFGGSQDIVQRIAERFNLEESAVQEVFNEMREEKMLQQEERVEERLDKFVEDGKITQDQEDQILAKREEIKNLPVEERKDAVDEFREWSKENNIPFGFMGPWGKGPKVGNCPMMGGLGQFNRGEVN</sequence>
<protein>
    <recommendedName>
        <fullName evidence="3">DUF2680 domain-containing protein</fullName>
    </recommendedName>
</protein>
<evidence type="ECO:0000313" key="2">
    <source>
        <dbReference type="Proteomes" id="UP000177740"/>
    </source>
</evidence>
<name>A0A1G2EP92_9BACT</name>